<sequence length="226" mass="23963">MQLVVLAGGRGTRLRDALPEGLPKPMAPIAGRPFLEYLLDQAIEQGVAEVQLLVGYSSEAIIDHFGDSYCGVPISYSAEPVPLGTGGALKAVGPRLADTFLLANGDTFADVSYRGLLDLVDSSLLSMSLARTANVGRYGSVVTKQDVIVGFHEKAAGGSGLVNAGVYGCRRELIAALPESASFSFETDFLEPQLPRLRPHFLVVESEIIDIGTPDSYVFANTLFGS</sequence>
<dbReference type="Gene3D" id="3.90.550.10">
    <property type="entry name" value="Spore Coat Polysaccharide Biosynthesis Protein SpsA, Chain A"/>
    <property type="match status" value="1"/>
</dbReference>
<keyword evidence="2" id="KW-0548">Nucleotidyltransferase</keyword>
<dbReference type="GO" id="GO:0016779">
    <property type="term" value="F:nucleotidyltransferase activity"/>
    <property type="evidence" value="ECO:0007669"/>
    <property type="project" value="UniProtKB-KW"/>
</dbReference>
<dbReference type="InterPro" id="IPR005835">
    <property type="entry name" value="NTP_transferase_dom"/>
</dbReference>
<keyword evidence="2" id="KW-0808">Transferase</keyword>
<organism evidence="2">
    <name type="scientific">uncultured Mycobacterium sp</name>
    <dbReference type="NCBI Taxonomy" id="171292"/>
    <lineage>
        <taxon>Bacteria</taxon>
        <taxon>Bacillati</taxon>
        <taxon>Actinomycetota</taxon>
        <taxon>Actinomycetes</taxon>
        <taxon>Mycobacteriales</taxon>
        <taxon>Mycobacteriaceae</taxon>
        <taxon>Mycobacterium</taxon>
        <taxon>environmental samples</taxon>
    </lineage>
</organism>
<dbReference type="Pfam" id="PF00483">
    <property type="entry name" value="NTP_transferase"/>
    <property type="match status" value="1"/>
</dbReference>
<feature type="domain" description="Nucleotidyl transferase" evidence="1">
    <location>
        <begin position="4"/>
        <end position="221"/>
    </location>
</feature>
<evidence type="ECO:0000313" key="2">
    <source>
        <dbReference type="EMBL" id="SBS75855.1"/>
    </source>
</evidence>
<evidence type="ECO:0000259" key="1">
    <source>
        <dbReference type="Pfam" id="PF00483"/>
    </source>
</evidence>
<name>A0A1Y5PAY8_9MYCO</name>
<proteinExistence type="predicted"/>
<protein>
    <submittedName>
        <fullName evidence="2">Putative D-glycero-D-manno-heptose 1-phosphate guanosyltransferase</fullName>
        <ecNumber evidence="2">2.7.7.-</ecNumber>
    </submittedName>
</protein>
<dbReference type="InterPro" id="IPR050486">
    <property type="entry name" value="Mannose-1P_guanyltransferase"/>
</dbReference>
<reference evidence="2" key="1">
    <citation type="submission" date="2016-03" db="EMBL/GenBank/DDBJ databases">
        <authorList>
            <person name="Ploux O."/>
        </authorList>
    </citation>
    <scope>NUCLEOTIDE SEQUENCE</scope>
    <source>
        <strain evidence="2">UC10</strain>
    </source>
</reference>
<dbReference type="EMBL" id="FLQS01000021">
    <property type="protein sequence ID" value="SBS75855.1"/>
    <property type="molecule type" value="Genomic_DNA"/>
</dbReference>
<dbReference type="AlphaFoldDB" id="A0A1Y5PAY8"/>
<gene>
    <name evidence="2" type="ORF">MHPYR_280023</name>
</gene>
<dbReference type="SUPFAM" id="SSF53448">
    <property type="entry name" value="Nucleotide-diphospho-sugar transferases"/>
    <property type="match status" value="1"/>
</dbReference>
<dbReference type="EC" id="2.7.7.-" evidence="2"/>
<dbReference type="PANTHER" id="PTHR22572">
    <property type="entry name" value="SUGAR-1-PHOSPHATE GUANYL TRANSFERASE"/>
    <property type="match status" value="1"/>
</dbReference>
<dbReference type="InterPro" id="IPR029044">
    <property type="entry name" value="Nucleotide-diphossugar_trans"/>
</dbReference>
<accession>A0A1Y5PAY8</accession>